<dbReference type="AlphaFoldDB" id="A0A6A5UGX0"/>
<name>A0A6A5UGX0_9PLEO</name>
<gene>
    <name evidence="2" type="ORF">CC80DRAFT_396510</name>
</gene>
<dbReference type="Proteomes" id="UP000800035">
    <property type="component" value="Unassembled WGS sequence"/>
</dbReference>
<evidence type="ECO:0000313" key="2">
    <source>
        <dbReference type="EMBL" id="KAF1963012.1"/>
    </source>
</evidence>
<reference evidence="2" key="1">
    <citation type="journal article" date="2020" name="Stud. Mycol.">
        <title>101 Dothideomycetes genomes: a test case for predicting lifestyles and emergence of pathogens.</title>
        <authorList>
            <person name="Haridas S."/>
            <person name="Albert R."/>
            <person name="Binder M."/>
            <person name="Bloem J."/>
            <person name="Labutti K."/>
            <person name="Salamov A."/>
            <person name="Andreopoulos B."/>
            <person name="Baker S."/>
            <person name="Barry K."/>
            <person name="Bills G."/>
            <person name="Bluhm B."/>
            <person name="Cannon C."/>
            <person name="Castanera R."/>
            <person name="Culley D."/>
            <person name="Daum C."/>
            <person name="Ezra D."/>
            <person name="Gonzalez J."/>
            <person name="Henrissat B."/>
            <person name="Kuo A."/>
            <person name="Liang C."/>
            <person name="Lipzen A."/>
            <person name="Lutzoni F."/>
            <person name="Magnuson J."/>
            <person name="Mondo S."/>
            <person name="Nolan M."/>
            <person name="Ohm R."/>
            <person name="Pangilinan J."/>
            <person name="Park H.-J."/>
            <person name="Ramirez L."/>
            <person name="Alfaro M."/>
            <person name="Sun H."/>
            <person name="Tritt A."/>
            <person name="Yoshinaga Y."/>
            <person name="Zwiers L.-H."/>
            <person name="Turgeon B."/>
            <person name="Goodwin S."/>
            <person name="Spatafora J."/>
            <person name="Crous P."/>
            <person name="Grigoriev I."/>
        </authorList>
    </citation>
    <scope>NUCLEOTIDE SEQUENCE</scope>
    <source>
        <strain evidence="2">CBS 675.92</strain>
    </source>
</reference>
<organism evidence="2 3">
    <name type="scientific">Byssothecium circinans</name>
    <dbReference type="NCBI Taxonomy" id="147558"/>
    <lineage>
        <taxon>Eukaryota</taxon>
        <taxon>Fungi</taxon>
        <taxon>Dikarya</taxon>
        <taxon>Ascomycota</taxon>
        <taxon>Pezizomycotina</taxon>
        <taxon>Dothideomycetes</taxon>
        <taxon>Pleosporomycetidae</taxon>
        <taxon>Pleosporales</taxon>
        <taxon>Massarineae</taxon>
        <taxon>Massarinaceae</taxon>
        <taxon>Byssothecium</taxon>
    </lineage>
</organism>
<feature type="compositionally biased region" description="Basic and acidic residues" evidence="1">
    <location>
        <begin position="43"/>
        <end position="52"/>
    </location>
</feature>
<evidence type="ECO:0000256" key="1">
    <source>
        <dbReference type="SAM" id="MobiDB-lite"/>
    </source>
</evidence>
<dbReference type="OrthoDB" id="3360421at2759"/>
<sequence>MPSSKGKPTDPKLREKVKEDVKNETNKDGGGKGQWSAWKAAKLSKEYEKKGGSYENSPGSKNEPRKGTPQPKSGTKKKNEEKD</sequence>
<feature type="compositionally biased region" description="Basic and acidic residues" evidence="1">
    <location>
        <begin position="7"/>
        <end position="30"/>
    </location>
</feature>
<dbReference type="EMBL" id="ML976978">
    <property type="protein sequence ID" value="KAF1963012.1"/>
    <property type="molecule type" value="Genomic_DNA"/>
</dbReference>
<accession>A0A6A5UGX0</accession>
<protein>
    <submittedName>
        <fullName evidence="2">Uncharacterized protein</fullName>
    </submittedName>
</protein>
<feature type="region of interest" description="Disordered" evidence="1">
    <location>
        <begin position="1"/>
        <end position="83"/>
    </location>
</feature>
<keyword evidence="3" id="KW-1185">Reference proteome</keyword>
<proteinExistence type="predicted"/>
<feature type="non-terminal residue" evidence="2">
    <location>
        <position position="83"/>
    </location>
</feature>
<evidence type="ECO:0000313" key="3">
    <source>
        <dbReference type="Proteomes" id="UP000800035"/>
    </source>
</evidence>